<dbReference type="EMBL" id="JACGCM010002686">
    <property type="protein sequence ID" value="KAF6136668.1"/>
    <property type="molecule type" value="Genomic_DNA"/>
</dbReference>
<dbReference type="Proteomes" id="UP000541444">
    <property type="component" value="Unassembled WGS sequence"/>
</dbReference>
<evidence type="ECO:0000313" key="1">
    <source>
        <dbReference type="EMBL" id="KAF6136668.1"/>
    </source>
</evidence>
<sequence length="58" mass="6860">LLKIYSISLSSSHHYSTSILTVRVNRHSIINKIVTRIKSDRYTIWSKNIKHIFCNVHH</sequence>
<keyword evidence="2" id="KW-1185">Reference proteome</keyword>
<feature type="non-terminal residue" evidence="1">
    <location>
        <position position="1"/>
    </location>
</feature>
<protein>
    <submittedName>
        <fullName evidence="1">Uncharacterized protein</fullName>
    </submittedName>
</protein>
<organism evidence="1 2">
    <name type="scientific">Kingdonia uniflora</name>
    <dbReference type="NCBI Taxonomy" id="39325"/>
    <lineage>
        <taxon>Eukaryota</taxon>
        <taxon>Viridiplantae</taxon>
        <taxon>Streptophyta</taxon>
        <taxon>Embryophyta</taxon>
        <taxon>Tracheophyta</taxon>
        <taxon>Spermatophyta</taxon>
        <taxon>Magnoliopsida</taxon>
        <taxon>Ranunculales</taxon>
        <taxon>Circaeasteraceae</taxon>
        <taxon>Kingdonia</taxon>
    </lineage>
</organism>
<gene>
    <name evidence="1" type="ORF">GIB67_016124</name>
</gene>
<proteinExistence type="predicted"/>
<name>A0A7J7L270_9MAGN</name>
<dbReference type="AlphaFoldDB" id="A0A7J7L270"/>
<evidence type="ECO:0000313" key="2">
    <source>
        <dbReference type="Proteomes" id="UP000541444"/>
    </source>
</evidence>
<comment type="caution">
    <text evidence="1">The sequence shown here is derived from an EMBL/GenBank/DDBJ whole genome shotgun (WGS) entry which is preliminary data.</text>
</comment>
<reference evidence="1 2" key="1">
    <citation type="journal article" date="2020" name="IScience">
        <title>Genome Sequencing of the Endangered Kingdonia uniflora (Circaeasteraceae, Ranunculales) Reveals Potential Mechanisms of Evolutionary Specialization.</title>
        <authorList>
            <person name="Sun Y."/>
            <person name="Deng T."/>
            <person name="Zhang A."/>
            <person name="Moore M.J."/>
            <person name="Landis J.B."/>
            <person name="Lin N."/>
            <person name="Zhang H."/>
            <person name="Zhang X."/>
            <person name="Huang J."/>
            <person name="Zhang X."/>
            <person name="Sun H."/>
            <person name="Wang H."/>
        </authorList>
    </citation>
    <scope>NUCLEOTIDE SEQUENCE [LARGE SCALE GENOMIC DNA]</scope>
    <source>
        <strain evidence="1">TB1705</strain>
        <tissue evidence="1">Leaf</tissue>
    </source>
</reference>
<accession>A0A7J7L270</accession>